<accession>A0A1E3XAD2</accession>
<proteinExistence type="predicted"/>
<evidence type="ECO:0000313" key="4">
    <source>
        <dbReference type="Proteomes" id="UP000094056"/>
    </source>
</evidence>
<dbReference type="AlphaFoldDB" id="A0A1E3XAD2"/>
<dbReference type="Pfam" id="PF13635">
    <property type="entry name" value="DUF4143"/>
    <property type="match status" value="1"/>
</dbReference>
<dbReference type="Pfam" id="PF13173">
    <property type="entry name" value="AAA_14"/>
    <property type="match status" value="1"/>
</dbReference>
<evidence type="ECO:0000259" key="1">
    <source>
        <dbReference type="Pfam" id="PF13173"/>
    </source>
</evidence>
<dbReference type="InterPro" id="IPR025420">
    <property type="entry name" value="DUF4143"/>
</dbReference>
<feature type="domain" description="AAA" evidence="1">
    <location>
        <begin position="20"/>
        <end position="136"/>
    </location>
</feature>
<dbReference type="InterPro" id="IPR027417">
    <property type="entry name" value="P-loop_NTPase"/>
</dbReference>
<protein>
    <recommendedName>
        <fullName evidence="5">ATPase</fullName>
    </recommendedName>
</protein>
<dbReference type="EMBL" id="MAYW01000056">
    <property type="protein sequence ID" value="ODS32591.1"/>
    <property type="molecule type" value="Genomic_DNA"/>
</dbReference>
<dbReference type="PATRIC" id="fig|1872076.5.peg.2705"/>
<reference evidence="3 4" key="1">
    <citation type="submission" date="2016-07" db="EMBL/GenBank/DDBJ databases">
        <title>Draft genome of Scalindua rubra, obtained from a brine-seawater interface in the Red Sea, sheds light on salt adaptation in anammox bacteria.</title>
        <authorList>
            <person name="Speth D.R."/>
            <person name="Lagkouvardos I."/>
            <person name="Wang Y."/>
            <person name="Qian P.-Y."/>
            <person name="Dutilh B.E."/>
            <person name="Jetten M.S."/>
        </authorList>
    </citation>
    <scope>NUCLEOTIDE SEQUENCE [LARGE SCALE GENOMIC DNA]</scope>
    <source>
        <strain evidence="3">BSI-1</strain>
    </source>
</reference>
<evidence type="ECO:0000259" key="2">
    <source>
        <dbReference type="Pfam" id="PF13635"/>
    </source>
</evidence>
<feature type="domain" description="DUF4143" evidence="2">
    <location>
        <begin position="177"/>
        <end position="337"/>
    </location>
</feature>
<evidence type="ECO:0008006" key="5">
    <source>
        <dbReference type="Google" id="ProtNLM"/>
    </source>
</evidence>
<dbReference type="PANTHER" id="PTHR43566">
    <property type="entry name" value="CONSERVED PROTEIN"/>
    <property type="match status" value="1"/>
</dbReference>
<comment type="caution">
    <text evidence="3">The sequence shown here is derived from an EMBL/GenBank/DDBJ whole genome shotgun (WGS) entry which is preliminary data.</text>
</comment>
<dbReference type="InterPro" id="IPR041682">
    <property type="entry name" value="AAA_14"/>
</dbReference>
<name>A0A1E3XAD2_9BACT</name>
<sequence>MAKYYSRKIEQVLVESTKQFRVVVLTGARQTGKSTLFQHLFKNTHRYISLDNPIDLKLAQDDPELFFDEYPAPLIIDEIQYAPELLPYIKMHVDRTQKRGQFLITGSQQFTLMKGLKESLAGRVALFELLPMAIDEGPRRTQTYEFRGLTGSYPEIVSVPGINAHQWYGSYVSTYIEKDIQTHFQLDKITFFRDLLFLLAARCARLLNYQSLSNDLGVSVTAVKSWIKILETTGIIYLLRPFYVNLGSRIIKSPRIYFSDSGLVSYITGITNKTALMRGPQAGALFENFVIQEILKYFINNGKRPPLYFYRTNNGLEIDLIIEKERGHIIPCEIKLSKTPHSGMIRNIERFKNLNKKKDITIDNGYIISNPAKSFPLSKTIRACSLQEFIEKECGRS</sequence>
<dbReference type="Proteomes" id="UP000094056">
    <property type="component" value="Unassembled WGS sequence"/>
</dbReference>
<dbReference type="PANTHER" id="PTHR43566:SF2">
    <property type="entry name" value="DUF4143 DOMAIN-CONTAINING PROTEIN"/>
    <property type="match status" value="1"/>
</dbReference>
<organism evidence="3 4">
    <name type="scientific">Candidatus Scalindua rubra</name>
    <dbReference type="NCBI Taxonomy" id="1872076"/>
    <lineage>
        <taxon>Bacteria</taxon>
        <taxon>Pseudomonadati</taxon>
        <taxon>Planctomycetota</taxon>
        <taxon>Candidatus Brocadiia</taxon>
        <taxon>Candidatus Brocadiales</taxon>
        <taxon>Candidatus Scalinduaceae</taxon>
        <taxon>Candidatus Scalindua</taxon>
    </lineage>
</organism>
<gene>
    <name evidence="3" type="ORF">SCARUB_02299</name>
</gene>
<dbReference type="SUPFAM" id="SSF52540">
    <property type="entry name" value="P-loop containing nucleoside triphosphate hydrolases"/>
    <property type="match status" value="1"/>
</dbReference>
<evidence type="ECO:0000313" key="3">
    <source>
        <dbReference type="EMBL" id="ODS32591.1"/>
    </source>
</evidence>